<keyword evidence="10" id="KW-1185">Reference proteome</keyword>
<keyword evidence="7" id="KW-0482">Metalloprotease</keyword>
<proteinExistence type="predicted"/>
<evidence type="ECO:0000256" key="1">
    <source>
        <dbReference type="ARBA" id="ARBA00022670"/>
    </source>
</evidence>
<dbReference type="RefSeq" id="WP_318647009.1">
    <property type="nucleotide sequence ID" value="NZ_CP137852.1"/>
</dbReference>
<dbReference type="SUPFAM" id="SSF55166">
    <property type="entry name" value="Hedgehog/DD-peptidase"/>
    <property type="match status" value="1"/>
</dbReference>
<evidence type="ECO:0000256" key="8">
    <source>
        <dbReference type="SAM" id="SignalP"/>
    </source>
</evidence>
<evidence type="ECO:0000256" key="4">
    <source>
        <dbReference type="ARBA" id="ARBA00022764"/>
    </source>
</evidence>
<dbReference type="InterPro" id="IPR009045">
    <property type="entry name" value="Zn_M74/Hedgehog-like"/>
</dbReference>
<keyword evidence="6" id="KW-0862">Zinc</keyword>
<evidence type="ECO:0000256" key="3">
    <source>
        <dbReference type="ARBA" id="ARBA00022729"/>
    </source>
</evidence>
<dbReference type="EC" id="3.4.-.-" evidence="9"/>
<evidence type="ECO:0000256" key="5">
    <source>
        <dbReference type="ARBA" id="ARBA00022801"/>
    </source>
</evidence>
<keyword evidence="3 8" id="KW-0732">Signal</keyword>
<evidence type="ECO:0000256" key="6">
    <source>
        <dbReference type="ARBA" id="ARBA00022833"/>
    </source>
</evidence>
<keyword evidence="4" id="KW-0574">Periplasm</keyword>
<dbReference type="PIRSF" id="PIRSF018455">
    <property type="entry name" value="MepA"/>
    <property type="match status" value="1"/>
</dbReference>
<evidence type="ECO:0000313" key="9">
    <source>
        <dbReference type="EMBL" id="WPB83028.1"/>
    </source>
</evidence>
<accession>A0ABZ0PBE9</accession>
<sequence>MRRWLLALLLLAPAAEAQPAASWAQVSTPSPGPAKVIGTTTLGCLAGAVQLPPEGPGYQAVRISRNRHWGHPDLIRFTRDLASRTRAAGMPDLWIGDLAQPRGGPMPSMHASHQTGLDVDIWLDLTPKPAMNRAAREDIDVPSLVLPDQSGVNARFTPQHARLIRMAAESPGVHLVLVNHGIKRSLCERHRGESWLHRVRPWRGHDSHMHIRIRCPAGSPECREANPIPAGDGCDASLEWWLSEEARRPMVRPRPPGPPPSLPTACAAVLRAP</sequence>
<dbReference type="InterPro" id="IPR005073">
    <property type="entry name" value="Peptidase_M74"/>
</dbReference>
<gene>
    <name evidence="9" type="primary">mepA</name>
    <name evidence="9" type="ORF">R9Z33_13030</name>
</gene>
<dbReference type="Proteomes" id="UP001305521">
    <property type="component" value="Chromosome"/>
</dbReference>
<dbReference type="Pfam" id="PF03411">
    <property type="entry name" value="Peptidase_M74"/>
    <property type="match status" value="1"/>
</dbReference>
<keyword evidence="5 9" id="KW-0378">Hydrolase</keyword>
<keyword evidence="1" id="KW-0645">Protease</keyword>
<feature type="chain" id="PRO_5045663123" evidence="8">
    <location>
        <begin position="18"/>
        <end position="273"/>
    </location>
</feature>
<protein>
    <submittedName>
        <fullName evidence="9">Penicillin-insensitive murein endopeptidase</fullName>
        <ecNumber evidence="9">3.4.-.-</ecNumber>
    </submittedName>
</protein>
<dbReference type="EMBL" id="CP137852">
    <property type="protein sequence ID" value="WPB83028.1"/>
    <property type="molecule type" value="Genomic_DNA"/>
</dbReference>
<feature type="signal peptide" evidence="8">
    <location>
        <begin position="1"/>
        <end position="17"/>
    </location>
</feature>
<evidence type="ECO:0000256" key="7">
    <source>
        <dbReference type="ARBA" id="ARBA00023049"/>
    </source>
</evidence>
<dbReference type="Gene3D" id="3.30.1380.10">
    <property type="match status" value="1"/>
</dbReference>
<dbReference type="GO" id="GO:0016787">
    <property type="term" value="F:hydrolase activity"/>
    <property type="evidence" value="ECO:0007669"/>
    <property type="project" value="UniProtKB-KW"/>
</dbReference>
<evidence type="ECO:0000256" key="2">
    <source>
        <dbReference type="ARBA" id="ARBA00022723"/>
    </source>
</evidence>
<reference evidence="9 10" key="1">
    <citation type="submission" date="2023-11" db="EMBL/GenBank/DDBJ databases">
        <title>Arctic aerobic anoxygenic photoheterotroph Sediminicoccus rosea KRV36 adapts its photosynthesis to long days of polar summer.</title>
        <authorList>
            <person name="Tomasch J."/>
            <person name="Kopejtka K."/>
            <person name="Bily T."/>
            <person name="Gardiner A.T."/>
            <person name="Gardian Z."/>
            <person name="Shivaramu S."/>
            <person name="Koblizek M."/>
            <person name="Engelhardt F."/>
            <person name="Kaftan D."/>
        </authorList>
    </citation>
    <scope>NUCLEOTIDE SEQUENCE [LARGE SCALE GENOMIC DNA]</scope>
    <source>
        <strain evidence="9 10">R-30</strain>
    </source>
</reference>
<evidence type="ECO:0000313" key="10">
    <source>
        <dbReference type="Proteomes" id="UP001305521"/>
    </source>
</evidence>
<dbReference type="NCBIfam" id="NF006947">
    <property type="entry name" value="PRK09429.1"/>
    <property type="match status" value="1"/>
</dbReference>
<keyword evidence="2" id="KW-0479">Metal-binding</keyword>
<organism evidence="9 10">
    <name type="scientific">Sediminicoccus rosea</name>
    <dbReference type="NCBI Taxonomy" id="1225128"/>
    <lineage>
        <taxon>Bacteria</taxon>
        <taxon>Pseudomonadati</taxon>
        <taxon>Pseudomonadota</taxon>
        <taxon>Alphaproteobacteria</taxon>
        <taxon>Acetobacterales</taxon>
        <taxon>Roseomonadaceae</taxon>
        <taxon>Sediminicoccus</taxon>
    </lineage>
</organism>
<name>A0ABZ0PBE9_9PROT</name>